<keyword evidence="3" id="KW-1185">Reference proteome</keyword>
<proteinExistence type="predicted"/>
<reference evidence="2 3" key="1">
    <citation type="submission" date="2016-08" db="EMBL/GenBank/DDBJ databases">
        <title>Novel Firmicute Genomes.</title>
        <authorList>
            <person name="Poppleton D.I."/>
            <person name="Gribaldo S."/>
        </authorList>
    </citation>
    <scope>NUCLEOTIDE SEQUENCE [LARGE SCALE GENOMIC DNA]</scope>
    <source>
        <strain evidence="2 3">RAOx-1</strain>
    </source>
</reference>
<protein>
    <submittedName>
        <fullName evidence="2">Uncharacterized protein</fullName>
    </submittedName>
</protein>
<sequence length="61" mass="6784">MAKRKIPSRLDQLGKPTEMSPLSDVTKRSEFAPPILEVTTPLEVEEPSLEIRSPSSVTSIY</sequence>
<organism evidence="2 3">
    <name type="scientific">Ammoniphilus oxalaticus</name>
    <dbReference type="NCBI Taxonomy" id="66863"/>
    <lineage>
        <taxon>Bacteria</taxon>
        <taxon>Bacillati</taxon>
        <taxon>Bacillota</taxon>
        <taxon>Bacilli</taxon>
        <taxon>Bacillales</taxon>
        <taxon>Paenibacillaceae</taxon>
        <taxon>Aneurinibacillus group</taxon>
        <taxon>Ammoniphilus</taxon>
    </lineage>
</organism>
<name>A0A419SD15_9BACL</name>
<gene>
    <name evidence="2" type="ORF">BEP19_15160</name>
</gene>
<accession>A0A419SD15</accession>
<evidence type="ECO:0000313" key="2">
    <source>
        <dbReference type="EMBL" id="RKD21019.1"/>
    </source>
</evidence>
<feature type="region of interest" description="Disordered" evidence="1">
    <location>
        <begin position="1"/>
        <end position="31"/>
    </location>
</feature>
<evidence type="ECO:0000256" key="1">
    <source>
        <dbReference type="SAM" id="MobiDB-lite"/>
    </source>
</evidence>
<dbReference type="Proteomes" id="UP000284219">
    <property type="component" value="Unassembled WGS sequence"/>
</dbReference>
<dbReference type="EMBL" id="MCHY01000013">
    <property type="protein sequence ID" value="RKD21019.1"/>
    <property type="molecule type" value="Genomic_DNA"/>
</dbReference>
<evidence type="ECO:0000313" key="3">
    <source>
        <dbReference type="Proteomes" id="UP000284219"/>
    </source>
</evidence>
<dbReference type="RefSeq" id="WP_120191085.1">
    <property type="nucleotide sequence ID" value="NZ_MCHY01000013.1"/>
</dbReference>
<dbReference type="AlphaFoldDB" id="A0A419SD15"/>
<comment type="caution">
    <text evidence="2">The sequence shown here is derived from an EMBL/GenBank/DDBJ whole genome shotgun (WGS) entry which is preliminary data.</text>
</comment>